<protein>
    <submittedName>
        <fullName evidence="3">DUF1120 domain-containing protein</fullName>
    </submittedName>
</protein>
<dbReference type="Proteomes" id="UP001224477">
    <property type="component" value="Unassembled WGS sequence"/>
</dbReference>
<dbReference type="AlphaFoldDB" id="A0A1H2HT61"/>
<sequence length="209" mass="21310">MKLTLNALATALLITTSASALAASTVDLTVKGVITPNACTPGLSGGGVVDYGKISAKDLNLTAPKQLPRTTLQLTITCDGGTLFAVKGTDNRAGSNSSGGNYGLGLINGTQKLGAYDLMLNNAVADSAAVTVLESMDNGTTWTDSADAILPPSALAAFGNKTSGAWLPVPIQQVISDVVIYGQIARADSLDLSDEHPIDGSATLEVKYL</sequence>
<dbReference type="EMBL" id="JAVGXC010000042">
    <property type="protein sequence ID" value="MDR0192594.1"/>
    <property type="molecule type" value="Genomic_DNA"/>
</dbReference>
<evidence type="ECO:0000313" key="2">
    <source>
        <dbReference type="EMBL" id="MDR0192594.1"/>
    </source>
</evidence>
<proteinExistence type="predicted"/>
<organism evidence="3 4">
    <name type="scientific">Pseudomonas yamanorum</name>
    <dbReference type="NCBI Taxonomy" id="515393"/>
    <lineage>
        <taxon>Bacteria</taxon>
        <taxon>Pseudomonadati</taxon>
        <taxon>Pseudomonadota</taxon>
        <taxon>Gammaproteobacteria</taxon>
        <taxon>Pseudomonadales</taxon>
        <taxon>Pseudomonadaceae</taxon>
        <taxon>Pseudomonas</taxon>
    </lineage>
</organism>
<keyword evidence="5" id="KW-1185">Reference proteome</keyword>
<comment type="caution">
    <text evidence="3">The sequence shown here is derived from an EMBL/GenBank/DDBJ whole genome shotgun (WGS) entry which is preliminary data.</text>
</comment>
<dbReference type="InterPro" id="IPR010546">
    <property type="entry name" value="DUF1120"/>
</dbReference>
<evidence type="ECO:0000313" key="3">
    <source>
        <dbReference type="EMBL" id="NWD44969.1"/>
    </source>
</evidence>
<evidence type="ECO:0000313" key="5">
    <source>
        <dbReference type="Proteomes" id="UP001224477"/>
    </source>
</evidence>
<dbReference type="EMBL" id="JACAQR010000034">
    <property type="protein sequence ID" value="NWD44969.1"/>
    <property type="molecule type" value="Genomic_DNA"/>
</dbReference>
<evidence type="ECO:0000256" key="1">
    <source>
        <dbReference type="SAM" id="SignalP"/>
    </source>
</evidence>
<dbReference type="Pfam" id="PF06551">
    <property type="entry name" value="DUF1120"/>
    <property type="match status" value="1"/>
</dbReference>
<dbReference type="Proteomes" id="UP000546584">
    <property type="component" value="Unassembled WGS sequence"/>
</dbReference>
<evidence type="ECO:0000313" key="4">
    <source>
        <dbReference type="Proteomes" id="UP000546584"/>
    </source>
</evidence>
<reference evidence="3 4" key="1">
    <citation type="submission" date="2020-04" db="EMBL/GenBank/DDBJ databases">
        <title>Molecular characterization of pseudomonads from Agaricus bisporus reveal novel blotch 2 pathogens in Western Europe.</title>
        <authorList>
            <person name="Taparia T."/>
            <person name="Krijger M."/>
            <person name="Haynes E."/>
            <person name="Elpinstone J.G."/>
            <person name="Noble R."/>
            <person name="Van Der Wolf J."/>
        </authorList>
    </citation>
    <scope>NUCLEOTIDE SEQUENCE [LARGE SCALE GENOMIC DNA]</scope>
    <source>
        <strain evidence="3 4">IPO3753</strain>
    </source>
</reference>
<gene>
    <name evidence="3" type="ORF">HX826_24125</name>
    <name evidence="2" type="ORF">RCO22_26945</name>
</gene>
<name>A0A1H2HT61_9PSED</name>
<feature type="chain" id="PRO_5043145243" evidence="1">
    <location>
        <begin position="23"/>
        <end position="209"/>
    </location>
</feature>
<dbReference type="RefSeq" id="WP_093205375.1">
    <property type="nucleotide sequence ID" value="NZ_CP143576.1"/>
</dbReference>
<keyword evidence="1" id="KW-0732">Signal</keyword>
<accession>A0A1H2HT61</accession>
<feature type="signal peptide" evidence="1">
    <location>
        <begin position="1"/>
        <end position="22"/>
    </location>
</feature>
<dbReference type="GeneID" id="93514971"/>
<reference evidence="2 5" key="2">
    <citation type="journal article" date="2023" name="Microbiol. Resour. Announc.">
        <title>Whole-genome sequence of Pseudomonas yamanorum OLsAu1 isolated from the edible ectomycorrhizal mushroom Lactarius sp. section Deliciosi.</title>
        <authorList>
            <person name="Ramirez-Mendoza R."/>
            <person name="Angeles-Argaiz R.E."/>
            <person name="Hernandez-Oaxaca D."/>
            <person name="Aguirre-Beltran L."/>
            <person name="Almaraz-Suarez J."/>
            <person name="Perez-Moreno J."/>
        </authorList>
    </citation>
    <scope>NUCLEOTIDE SEQUENCE [LARGE SCALE GENOMIC DNA]</scope>
    <source>
        <strain evidence="2 5">OLsAu1</strain>
    </source>
</reference>